<dbReference type="Pfam" id="PF18911">
    <property type="entry name" value="PKD_4"/>
    <property type="match status" value="2"/>
</dbReference>
<dbReference type="InterPro" id="IPR035986">
    <property type="entry name" value="PKD_dom_sf"/>
</dbReference>
<protein>
    <recommendedName>
        <fullName evidence="5">microbial collagenase</fullName>
        <ecNumber evidence="5">3.4.24.3</ecNumber>
    </recommendedName>
</protein>
<comment type="caution">
    <text evidence="18">The sequence shown here is derived from an EMBL/GenBank/DDBJ whole genome shotgun (WGS) entry which is preliminary data.</text>
</comment>
<dbReference type="PRINTS" id="PR00931">
    <property type="entry name" value="MICOLLPTASE"/>
</dbReference>
<comment type="catalytic activity">
    <reaction evidence="1">
        <text>Digestion of native collagen in the triple helical region at Xaa-|-Gly bonds. With synthetic peptides, a preference is shown for Gly at P3 and P1', Pro and Ala at P2 and P2', and hydroxyproline, Ala or Arg at P3'.</text>
        <dbReference type="EC" id="3.4.24.3"/>
    </reaction>
</comment>
<comment type="subcellular location">
    <subcellularLocation>
        <location evidence="4">Secreted</location>
    </subcellularLocation>
</comment>
<dbReference type="Pfam" id="PF01752">
    <property type="entry name" value="Peptidase_M9"/>
    <property type="match status" value="1"/>
</dbReference>
<feature type="compositionally biased region" description="Low complexity" evidence="16">
    <location>
        <begin position="1"/>
        <end position="17"/>
    </location>
</feature>
<keyword evidence="19" id="KW-1185">Reference proteome</keyword>
<dbReference type="InterPro" id="IPR013661">
    <property type="entry name" value="Peptidase_M9_N_dom"/>
</dbReference>
<dbReference type="EMBL" id="JAQQXT010000019">
    <property type="protein sequence ID" value="MDC8774246.1"/>
    <property type="molecule type" value="Genomic_DNA"/>
</dbReference>
<dbReference type="GO" id="GO:0004222">
    <property type="term" value="F:metalloendopeptidase activity"/>
    <property type="evidence" value="ECO:0007669"/>
    <property type="project" value="UniProtKB-EC"/>
</dbReference>
<comment type="cofactor">
    <cofactor evidence="3">
        <name>Zn(2+)</name>
        <dbReference type="ChEBI" id="CHEBI:29105"/>
    </cofactor>
</comment>
<keyword evidence="13" id="KW-0843">Virulence</keyword>
<dbReference type="PANTHER" id="PTHR13062">
    <property type="entry name" value="COLLAGENASE"/>
    <property type="match status" value="1"/>
</dbReference>
<evidence type="ECO:0000256" key="13">
    <source>
        <dbReference type="ARBA" id="ARBA00023026"/>
    </source>
</evidence>
<keyword evidence="11" id="KW-0862">Zinc</keyword>
<evidence type="ECO:0000259" key="17">
    <source>
        <dbReference type="PROSITE" id="PS50093"/>
    </source>
</evidence>
<dbReference type="EC" id="3.4.24.3" evidence="5"/>
<keyword evidence="10 18" id="KW-0378">Hydrolase</keyword>
<sequence>MSVAAAVFSTAAHAQTANEQLGSSKSESKPPAVAGSTESQLSGAHHQKRPLSAAELRPNAPSELSARMKYGGQEASLKTLIQRPSMRAENQSKAQLQAQAPAQPAKGAATAAAAAAATAASCDLQLFATSSGASLVNAVKASSTDCVGQLFSLTGSAAGQTLNEAKMVSIADAFRTVASSYDGSNANSAMQLILFLRAGYYVNWYYSADTGPYGAALKTAVRAALDAFVNNGNFSLVNNTHGEILAEFVTLIDSSSENARYLSSVVKRLLDNYNSSFNNYFWMQSAVNNTFTILFRGHDNAAFATLVQADTSITDTLYNFINNNFNALGGSADYLVTNAGRELSRFLKYTEGSALKNATKPKVKLILDRSNVTGNTAALWVAVGGNVDYYDKANCSYYNLCDFVARIDSNVLPIKHSCSSTLRLKAQSLTAAQLSEACAIVAAEEGYFHTQVASGKVPVANDNNTQLEMVIFSSSKDYKAYAGALFGIDTNNGGMYLEGSPEIAGNQARFIAYQAEWMLPKFEIWNLTHEYIHYLDGRFNMYGDFGAATGVNSVWWIEGFAEYMSYSYRKLDYVDARNQAAAKTYALSTIFKNDYNSGTTRVYNWGYLAVRYMFEKQRSKVGNILGYFRPGNYAGYTSYMNSAAMSASMDAGFNTWLTCAADAAQPNCADTTPPANVLPVASFNNAITNLQVSFTDTSTDSDGTIASRLWNFGDGSSSTAATVSHSYTAAGSYTVSLTVTDNSGGKGTVSKLLTVQASSGNALPVAKFSSSVNGLSVNFADQSTDSDGSISSRTWTFGDGTSSNLAAPVKTYAAAGSYSVTLTVTDNKGGSASSTATVVVQAGTLPECTGAAEALGKNCVKSNLSGGAGSLKYRYVYIPAGTTAITISSAGGSGNADLYVNTSTWATSTAYNYRSIGASNAETITITNPPGNSYIYISLYGKTAYSGVQVKTQY</sequence>
<comment type="cofactor">
    <cofactor evidence="2">
        <name>Ca(2+)</name>
        <dbReference type="ChEBI" id="CHEBI:29108"/>
    </cofactor>
</comment>
<evidence type="ECO:0000256" key="6">
    <source>
        <dbReference type="ARBA" id="ARBA00022525"/>
    </source>
</evidence>
<dbReference type="InterPro" id="IPR013783">
    <property type="entry name" value="Ig-like_fold"/>
</dbReference>
<evidence type="ECO:0000256" key="14">
    <source>
        <dbReference type="ARBA" id="ARBA00023049"/>
    </source>
</evidence>
<keyword evidence="9" id="KW-0732">Signal</keyword>
<evidence type="ECO:0000256" key="7">
    <source>
        <dbReference type="ARBA" id="ARBA00022670"/>
    </source>
</evidence>
<evidence type="ECO:0000256" key="11">
    <source>
        <dbReference type="ARBA" id="ARBA00022833"/>
    </source>
</evidence>
<evidence type="ECO:0000256" key="8">
    <source>
        <dbReference type="ARBA" id="ARBA00022723"/>
    </source>
</evidence>
<evidence type="ECO:0000256" key="9">
    <source>
        <dbReference type="ARBA" id="ARBA00022729"/>
    </source>
</evidence>
<reference evidence="18 19" key="1">
    <citation type="submission" date="2022-10" db="EMBL/GenBank/DDBJ databases">
        <title>Paucibacter sp. hw1 Genome sequencing.</title>
        <authorList>
            <person name="Park S."/>
        </authorList>
    </citation>
    <scope>NUCLEOTIDE SEQUENCE [LARGE SCALE GENOMIC DNA]</scope>
    <source>
        <strain evidence="19">hw1</strain>
    </source>
</reference>
<keyword evidence="7" id="KW-0645">Protease</keyword>
<evidence type="ECO:0000256" key="3">
    <source>
        <dbReference type="ARBA" id="ARBA00001947"/>
    </source>
</evidence>
<dbReference type="Gene3D" id="3.40.30.160">
    <property type="entry name" value="Collagenase ColT, N-terminal domain"/>
    <property type="match status" value="1"/>
</dbReference>
<organism evidence="18 19">
    <name type="scientific">Roseateles albus</name>
    <dbReference type="NCBI Taxonomy" id="2987525"/>
    <lineage>
        <taxon>Bacteria</taxon>
        <taxon>Pseudomonadati</taxon>
        <taxon>Pseudomonadota</taxon>
        <taxon>Betaproteobacteria</taxon>
        <taxon>Burkholderiales</taxon>
        <taxon>Sphaerotilaceae</taxon>
        <taxon>Roseateles</taxon>
    </lineage>
</organism>
<dbReference type="InterPro" id="IPR002169">
    <property type="entry name" value="Peptidase_M9A/M9B"/>
</dbReference>
<dbReference type="Gene3D" id="2.60.40.10">
    <property type="entry name" value="Immunoglobulins"/>
    <property type="match status" value="2"/>
</dbReference>
<dbReference type="Gene3D" id="2.60.120.380">
    <property type="match status" value="1"/>
</dbReference>
<feature type="region of interest" description="Disordered" evidence="16">
    <location>
        <begin position="1"/>
        <end position="59"/>
    </location>
</feature>
<dbReference type="PROSITE" id="PS50093">
    <property type="entry name" value="PKD"/>
    <property type="match status" value="2"/>
</dbReference>
<dbReference type="Proteomes" id="UP001221189">
    <property type="component" value="Unassembled WGS sequence"/>
</dbReference>
<evidence type="ECO:0000256" key="5">
    <source>
        <dbReference type="ARBA" id="ARBA00012653"/>
    </source>
</evidence>
<dbReference type="SUPFAM" id="SSF49299">
    <property type="entry name" value="PKD domain"/>
    <property type="match status" value="2"/>
</dbReference>
<proteinExistence type="predicted"/>
<feature type="domain" description="PKD" evidence="17">
    <location>
        <begin position="760"/>
        <end position="845"/>
    </location>
</feature>
<evidence type="ECO:0000256" key="10">
    <source>
        <dbReference type="ARBA" id="ARBA00022801"/>
    </source>
</evidence>
<dbReference type="PANTHER" id="PTHR13062:SF9">
    <property type="entry name" value="MICROBIAL COLLAGENASE"/>
    <property type="match status" value="1"/>
</dbReference>
<evidence type="ECO:0000313" key="18">
    <source>
        <dbReference type="EMBL" id="MDC8774246.1"/>
    </source>
</evidence>
<evidence type="ECO:0000256" key="12">
    <source>
        <dbReference type="ARBA" id="ARBA00022837"/>
    </source>
</evidence>
<dbReference type="SMART" id="SM00089">
    <property type="entry name" value="PKD"/>
    <property type="match status" value="2"/>
</dbReference>
<keyword evidence="6" id="KW-0964">Secreted</keyword>
<keyword evidence="8" id="KW-0479">Metal-binding</keyword>
<dbReference type="InterPro" id="IPR007280">
    <property type="entry name" value="Peptidase_C_arc/bac"/>
</dbReference>
<feature type="domain" description="PKD" evidence="17">
    <location>
        <begin position="675"/>
        <end position="762"/>
    </location>
</feature>
<dbReference type="InterPro" id="IPR000601">
    <property type="entry name" value="PKD_dom"/>
</dbReference>
<dbReference type="Gene3D" id="1.10.390.20">
    <property type="match status" value="1"/>
</dbReference>
<evidence type="ECO:0000256" key="1">
    <source>
        <dbReference type="ARBA" id="ARBA00000424"/>
    </source>
</evidence>
<dbReference type="Pfam" id="PF04151">
    <property type="entry name" value="PPC"/>
    <property type="match status" value="1"/>
</dbReference>
<dbReference type="Pfam" id="PF08453">
    <property type="entry name" value="Peptidase_M9_N"/>
    <property type="match status" value="1"/>
</dbReference>
<accession>A0ABT5KK45</accession>
<dbReference type="InterPro" id="IPR022409">
    <property type="entry name" value="PKD/Chitinase_dom"/>
</dbReference>
<evidence type="ECO:0000256" key="15">
    <source>
        <dbReference type="ARBA" id="ARBA00023145"/>
    </source>
</evidence>
<gene>
    <name evidence="18" type="ORF">PRZ03_22005</name>
</gene>
<name>A0ABT5KK45_9BURK</name>
<keyword evidence="15" id="KW-0865">Zymogen</keyword>
<keyword evidence="14" id="KW-0482">Metalloprotease</keyword>
<dbReference type="CDD" id="cd00146">
    <property type="entry name" value="PKD"/>
    <property type="match status" value="2"/>
</dbReference>
<evidence type="ECO:0000256" key="4">
    <source>
        <dbReference type="ARBA" id="ARBA00004613"/>
    </source>
</evidence>
<keyword evidence="12" id="KW-0106">Calcium</keyword>
<evidence type="ECO:0000256" key="2">
    <source>
        <dbReference type="ARBA" id="ARBA00001913"/>
    </source>
</evidence>
<evidence type="ECO:0000256" key="16">
    <source>
        <dbReference type="SAM" id="MobiDB-lite"/>
    </source>
</evidence>
<evidence type="ECO:0000313" key="19">
    <source>
        <dbReference type="Proteomes" id="UP001221189"/>
    </source>
</evidence>